<dbReference type="AlphaFoldDB" id="F3QPP7"/>
<reference evidence="1 2" key="1">
    <citation type="submission" date="2011-02" db="EMBL/GenBank/DDBJ databases">
        <authorList>
            <person name="Weinstock G."/>
            <person name="Sodergren E."/>
            <person name="Clifton S."/>
            <person name="Fulton L."/>
            <person name="Fulton B."/>
            <person name="Courtney L."/>
            <person name="Fronick C."/>
            <person name="Harrison M."/>
            <person name="Strong C."/>
            <person name="Farmer C."/>
            <person name="Delahaunty K."/>
            <person name="Markovic C."/>
            <person name="Hall O."/>
            <person name="Minx P."/>
            <person name="Tomlinson C."/>
            <person name="Mitreva M."/>
            <person name="Hou S."/>
            <person name="Chen J."/>
            <person name="Wollam A."/>
            <person name="Pepin K.H."/>
            <person name="Johnson M."/>
            <person name="Bhonagiri V."/>
            <person name="Zhang X."/>
            <person name="Suruliraj S."/>
            <person name="Warren W."/>
            <person name="Chinwalla A."/>
            <person name="Mardis E.R."/>
            <person name="Wilson R.K."/>
        </authorList>
    </citation>
    <scope>NUCLEOTIDE SEQUENCE [LARGE SCALE GENOMIC DNA]</scope>
    <source>
        <strain evidence="1 2">YIT 11841</strain>
    </source>
</reference>
<organism evidence="1 2">
    <name type="scientific">Paraprevotella xylaniphila YIT 11841</name>
    <dbReference type="NCBI Taxonomy" id="762982"/>
    <lineage>
        <taxon>Bacteria</taxon>
        <taxon>Pseudomonadati</taxon>
        <taxon>Bacteroidota</taxon>
        <taxon>Bacteroidia</taxon>
        <taxon>Bacteroidales</taxon>
        <taxon>Prevotellaceae</taxon>
        <taxon>Paraprevotella</taxon>
    </lineage>
</organism>
<dbReference type="EMBL" id="AFBR01000003">
    <property type="protein sequence ID" value="EGG58012.1"/>
    <property type="molecule type" value="Genomic_DNA"/>
</dbReference>
<comment type="caution">
    <text evidence="1">The sequence shown here is derived from an EMBL/GenBank/DDBJ whole genome shotgun (WGS) entry which is preliminary data.</text>
</comment>
<dbReference type="HOGENOM" id="CLU_3237249_0_0_10"/>
<evidence type="ECO:0000313" key="1">
    <source>
        <dbReference type="EMBL" id="EGG58012.1"/>
    </source>
</evidence>
<keyword evidence="2" id="KW-1185">Reference proteome</keyword>
<protein>
    <submittedName>
        <fullName evidence="1">Uncharacterized protein</fullName>
    </submittedName>
</protein>
<sequence>MAENEKSIGADLLTAFNHEKQLKDRHPILHTVTYYMTIHCLSS</sequence>
<dbReference type="Proteomes" id="UP000005546">
    <property type="component" value="Unassembled WGS sequence"/>
</dbReference>
<evidence type="ECO:0000313" key="2">
    <source>
        <dbReference type="Proteomes" id="UP000005546"/>
    </source>
</evidence>
<proteinExistence type="predicted"/>
<gene>
    <name evidence="1" type="ORF">HMPREF9442_00134</name>
</gene>
<name>F3QPP7_9BACT</name>
<accession>F3QPP7</accession>
<dbReference type="STRING" id="762982.HMPREF9442_00134"/>